<evidence type="ECO:0000259" key="1">
    <source>
        <dbReference type="PROSITE" id="PS50995"/>
    </source>
</evidence>
<accession>A0ABV0LS98</accession>
<dbReference type="SMART" id="SM00347">
    <property type="entry name" value="HTH_MARR"/>
    <property type="match status" value="1"/>
</dbReference>
<sequence length="167" mass="18865">MSETRWLNETEQRAWSGFLETYELLDRHVDQQLRQEGGLTKVQYEVLHHLNESPAGHLCMSELAERMLCSRNGLTYQATQLEKAGLLRREANPADERGVLAVITDEGRRVLHQAAPGHVSTVREGLIDLLTDEQVAQLATIMDITRRHLRGLVQLPPARKRAAGTTH</sequence>
<dbReference type="InterPro" id="IPR036390">
    <property type="entry name" value="WH_DNA-bd_sf"/>
</dbReference>
<dbReference type="PANTHER" id="PTHR33164:SF99">
    <property type="entry name" value="MARR FAMILY REGULATORY PROTEIN"/>
    <property type="match status" value="1"/>
</dbReference>
<feature type="domain" description="HTH marR-type" evidence="1">
    <location>
        <begin position="1"/>
        <end position="150"/>
    </location>
</feature>
<dbReference type="EMBL" id="JBDZYD010000014">
    <property type="protein sequence ID" value="MEQ0564247.1"/>
    <property type="molecule type" value="Genomic_DNA"/>
</dbReference>
<keyword evidence="3" id="KW-1185">Reference proteome</keyword>
<name>A0ABV0LS98_9PSEU</name>
<evidence type="ECO:0000313" key="2">
    <source>
        <dbReference type="EMBL" id="MEQ0564247.1"/>
    </source>
</evidence>
<protein>
    <submittedName>
        <fullName evidence="2">MarR family transcriptional regulator</fullName>
    </submittedName>
</protein>
<comment type="caution">
    <text evidence="2">The sequence shown here is derived from an EMBL/GenBank/DDBJ whole genome shotgun (WGS) entry which is preliminary data.</text>
</comment>
<dbReference type="SUPFAM" id="SSF46785">
    <property type="entry name" value="Winged helix' DNA-binding domain"/>
    <property type="match status" value="1"/>
</dbReference>
<reference evidence="2 3" key="1">
    <citation type="submission" date="2024-05" db="EMBL/GenBank/DDBJ databases">
        <authorList>
            <person name="Zhao H."/>
            <person name="Xu Y."/>
            <person name="Lin S."/>
            <person name="Spain J.C."/>
            <person name="Zhou N.-Y."/>
        </authorList>
    </citation>
    <scope>NUCLEOTIDE SEQUENCE [LARGE SCALE GENOMIC DNA]</scope>
    <source>
        <strain evidence="2 3">NEAU-NG30</strain>
    </source>
</reference>
<dbReference type="InterPro" id="IPR036388">
    <property type="entry name" value="WH-like_DNA-bd_sf"/>
</dbReference>
<dbReference type="PANTHER" id="PTHR33164">
    <property type="entry name" value="TRANSCRIPTIONAL REGULATOR, MARR FAMILY"/>
    <property type="match status" value="1"/>
</dbReference>
<dbReference type="Proteomes" id="UP001440984">
    <property type="component" value="Unassembled WGS sequence"/>
</dbReference>
<dbReference type="Gene3D" id="1.10.10.10">
    <property type="entry name" value="Winged helix-like DNA-binding domain superfamily/Winged helix DNA-binding domain"/>
    <property type="match status" value="1"/>
</dbReference>
<dbReference type="PROSITE" id="PS50995">
    <property type="entry name" value="HTH_MARR_2"/>
    <property type="match status" value="1"/>
</dbReference>
<dbReference type="Pfam" id="PF01047">
    <property type="entry name" value="MarR"/>
    <property type="match status" value="1"/>
</dbReference>
<dbReference type="InterPro" id="IPR000835">
    <property type="entry name" value="HTH_MarR-typ"/>
</dbReference>
<dbReference type="RefSeq" id="WP_348955306.1">
    <property type="nucleotide sequence ID" value="NZ_JBDZYD010000014.1"/>
</dbReference>
<gene>
    <name evidence="2" type="ORF">ABJI51_34645</name>
</gene>
<organism evidence="2 3">
    <name type="scientific">Amycolatopsis melonis</name>
    <dbReference type="NCBI Taxonomy" id="3156488"/>
    <lineage>
        <taxon>Bacteria</taxon>
        <taxon>Bacillati</taxon>
        <taxon>Actinomycetota</taxon>
        <taxon>Actinomycetes</taxon>
        <taxon>Pseudonocardiales</taxon>
        <taxon>Pseudonocardiaceae</taxon>
        <taxon>Amycolatopsis</taxon>
    </lineage>
</organism>
<dbReference type="InterPro" id="IPR039422">
    <property type="entry name" value="MarR/SlyA-like"/>
</dbReference>
<evidence type="ECO:0000313" key="3">
    <source>
        <dbReference type="Proteomes" id="UP001440984"/>
    </source>
</evidence>
<proteinExistence type="predicted"/>